<keyword evidence="2" id="KW-1185">Reference proteome</keyword>
<evidence type="ECO:0000313" key="1">
    <source>
        <dbReference type="EMBL" id="MDT1064238.1"/>
    </source>
</evidence>
<dbReference type="EMBL" id="JAVRQI010000019">
    <property type="protein sequence ID" value="MDT1064238.1"/>
    <property type="molecule type" value="Genomic_DNA"/>
</dbReference>
<dbReference type="RefSeq" id="WP_311761326.1">
    <property type="nucleotide sequence ID" value="NZ_JAVRQI010000019.1"/>
</dbReference>
<organism evidence="1 2">
    <name type="scientific">Paracoccus broussonetiae</name>
    <dbReference type="NCBI Taxonomy" id="3075834"/>
    <lineage>
        <taxon>Bacteria</taxon>
        <taxon>Pseudomonadati</taxon>
        <taxon>Pseudomonadota</taxon>
        <taxon>Alphaproteobacteria</taxon>
        <taxon>Rhodobacterales</taxon>
        <taxon>Paracoccaceae</taxon>
        <taxon>Paracoccus</taxon>
    </lineage>
</organism>
<reference evidence="2" key="1">
    <citation type="submission" date="2023-07" db="EMBL/GenBank/DDBJ databases">
        <title>Characterization of two Paracoccaceae strains isolated from Phycosphere and proposal of Xinfangfangia lacusdiani sp. nov.</title>
        <authorList>
            <person name="Deng Y."/>
            <person name="Zhang Y.Q."/>
        </authorList>
    </citation>
    <scope>NUCLEOTIDE SEQUENCE [LARGE SCALE GENOMIC DNA]</scope>
    <source>
        <strain evidence="2">CPCC 101403</strain>
    </source>
</reference>
<comment type="caution">
    <text evidence="1">The sequence shown here is derived from an EMBL/GenBank/DDBJ whole genome shotgun (WGS) entry which is preliminary data.</text>
</comment>
<evidence type="ECO:0000313" key="2">
    <source>
        <dbReference type="Proteomes" id="UP001251085"/>
    </source>
</evidence>
<dbReference type="SUPFAM" id="SSF56281">
    <property type="entry name" value="Metallo-hydrolase/oxidoreductase"/>
    <property type="match status" value="1"/>
</dbReference>
<dbReference type="Gene3D" id="3.60.15.10">
    <property type="entry name" value="Ribonuclease Z/Hydroxyacylglutathione hydrolase-like"/>
    <property type="match status" value="1"/>
</dbReference>
<accession>A0ABU3EJ26</accession>
<dbReference type="InterPro" id="IPR036866">
    <property type="entry name" value="RibonucZ/Hydroxyglut_hydro"/>
</dbReference>
<gene>
    <name evidence="1" type="ORF">RM190_20410</name>
</gene>
<proteinExistence type="predicted"/>
<name>A0ABU3EJ26_9RHOB</name>
<dbReference type="Proteomes" id="UP001251085">
    <property type="component" value="Unassembled WGS sequence"/>
</dbReference>
<sequence length="300" mass="33770">MQSDTDFASEPGPVTTLAEGKAYALHNVIVLDGRVGHYPISARGYAPCNCYLLKEPDAALLLDTGFGIHRDAMIAQIGGLLDPGTALSMSVMRLNDYLSVGNAVPIARRFGIRKLYATIQTAAGSLDFESRNAAEAEANRALMPVEQITGNEWINLGQQGRRIKFNQSPLRLINTRWIYDPLSRALFSSDMFAHSWSATPRDDWTLTAATDTTTEAGVRRFMLSTRYWWLEGARTDELRRELARIFDSYPIETIAPGYGFILKGPEIVERHYRMLDEVLRKLDQSRTPPRYVAHNEDHYV</sequence>
<protein>
    <recommendedName>
        <fullName evidence="3">MBL fold metallo-hydrolase</fullName>
    </recommendedName>
</protein>
<evidence type="ECO:0008006" key="3">
    <source>
        <dbReference type="Google" id="ProtNLM"/>
    </source>
</evidence>